<dbReference type="InterPro" id="IPR036388">
    <property type="entry name" value="WH-like_DNA-bd_sf"/>
</dbReference>
<reference evidence="2" key="1">
    <citation type="journal article" date="2014" name="Int. J. Syst. Evol. Microbiol.">
        <title>Complete genome sequence of Corynebacterium casei LMG S-19264T (=DSM 44701T), isolated from a smear-ripened cheese.</title>
        <authorList>
            <consortium name="US DOE Joint Genome Institute (JGI-PGF)"/>
            <person name="Walter F."/>
            <person name="Albersmeier A."/>
            <person name="Kalinowski J."/>
            <person name="Ruckert C."/>
        </authorList>
    </citation>
    <scope>NUCLEOTIDE SEQUENCE</scope>
    <source>
        <strain evidence="2">CGMCC 1.15152</strain>
    </source>
</reference>
<keyword evidence="3" id="KW-1185">Reference proteome</keyword>
<accession>A0A916Y4M8</accession>
<dbReference type="Pfam" id="PF03551">
    <property type="entry name" value="PadR"/>
    <property type="match status" value="1"/>
</dbReference>
<dbReference type="SUPFAM" id="SSF46785">
    <property type="entry name" value="Winged helix' DNA-binding domain"/>
    <property type="match status" value="1"/>
</dbReference>
<dbReference type="PANTHER" id="PTHR43252:SF4">
    <property type="entry name" value="TRANSCRIPTIONAL REGULATORY PROTEIN"/>
    <property type="match status" value="1"/>
</dbReference>
<dbReference type="Proteomes" id="UP000633205">
    <property type="component" value="Unassembled WGS sequence"/>
</dbReference>
<proteinExistence type="predicted"/>
<dbReference type="InterPro" id="IPR005149">
    <property type="entry name" value="Tscrpt_reg_PadR_N"/>
</dbReference>
<name>A0A916Y4M8_9MICO</name>
<dbReference type="Gene3D" id="1.10.10.10">
    <property type="entry name" value="Winged helix-like DNA-binding domain superfamily/Winged helix DNA-binding domain"/>
    <property type="match status" value="1"/>
</dbReference>
<evidence type="ECO:0000313" key="2">
    <source>
        <dbReference type="EMBL" id="GGD29544.1"/>
    </source>
</evidence>
<feature type="domain" description="Transcription regulator PadR N-terminal" evidence="1">
    <location>
        <begin position="21"/>
        <end position="90"/>
    </location>
</feature>
<reference evidence="2" key="2">
    <citation type="submission" date="2020-09" db="EMBL/GenBank/DDBJ databases">
        <authorList>
            <person name="Sun Q."/>
            <person name="Zhou Y."/>
        </authorList>
    </citation>
    <scope>NUCLEOTIDE SEQUENCE</scope>
    <source>
        <strain evidence="2">CGMCC 1.15152</strain>
    </source>
</reference>
<dbReference type="EMBL" id="BMHO01000001">
    <property type="protein sequence ID" value="GGD29544.1"/>
    <property type="molecule type" value="Genomic_DNA"/>
</dbReference>
<dbReference type="RefSeq" id="WP_188710926.1">
    <property type="nucleotide sequence ID" value="NZ_BMHO01000001.1"/>
</dbReference>
<protein>
    <recommendedName>
        <fullName evidence="1">Transcription regulator PadR N-terminal domain-containing protein</fullName>
    </recommendedName>
</protein>
<gene>
    <name evidence="2" type="ORF">GCM10010915_07150</name>
</gene>
<comment type="caution">
    <text evidence="2">The sequence shown here is derived from an EMBL/GenBank/DDBJ whole genome shotgun (WGS) entry which is preliminary data.</text>
</comment>
<evidence type="ECO:0000313" key="3">
    <source>
        <dbReference type="Proteomes" id="UP000633205"/>
    </source>
</evidence>
<sequence>MSLVAMKSGPTESLNFLDSVLLGVLARKPSAGYDVRKYLEKSGRIYGYVPQSSQIYRQLARLVERDLLAFEIDRSRSGPDAKVYSLTGRGWGAYLDWVDAPFTPSPRPLDAHFQVHFAFAGAVSPIVALRLVETELAFRLDQEVEWDPEAPVLESDPRTPFAEDWLDEMSSLGDARGNQLASSHISWLRTTARRLRRRIERTGAVWPDPAWERLRGGA</sequence>
<dbReference type="InterPro" id="IPR036390">
    <property type="entry name" value="WH_DNA-bd_sf"/>
</dbReference>
<dbReference type="PANTHER" id="PTHR43252">
    <property type="entry name" value="TRANSCRIPTIONAL REGULATOR YQJI"/>
    <property type="match status" value="1"/>
</dbReference>
<dbReference type="AlphaFoldDB" id="A0A916Y4M8"/>
<evidence type="ECO:0000259" key="1">
    <source>
        <dbReference type="Pfam" id="PF03551"/>
    </source>
</evidence>
<organism evidence="2 3">
    <name type="scientific">Microbacterium faecale</name>
    <dbReference type="NCBI Taxonomy" id="1804630"/>
    <lineage>
        <taxon>Bacteria</taxon>
        <taxon>Bacillati</taxon>
        <taxon>Actinomycetota</taxon>
        <taxon>Actinomycetes</taxon>
        <taxon>Micrococcales</taxon>
        <taxon>Microbacteriaceae</taxon>
        <taxon>Microbacterium</taxon>
    </lineage>
</organism>